<organism evidence="1">
    <name type="scientific">Brassica napus</name>
    <name type="common">Rape</name>
    <dbReference type="NCBI Taxonomy" id="3708"/>
    <lineage>
        <taxon>Eukaryota</taxon>
        <taxon>Viridiplantae</taxon>
        <taxon>Streptophyta</taxon>
        <taxon>Embryophyta</taxon>
        <taxon>Tracheophyta</taxon>
        <taxon>Spermatophyta</taxon>
        <taxon>Magnoliopsida</taxon>
        <taxon>eudicotyledons</taxon>
        <taxon>Gunneridae</taxon>
        <taxon>Pentapetalae</taxon>
        <taxon>rosids</taxon>
        <taxon>malvids</taxon>
        <taxon>Brassicales</taxon>
        <taxon>Brassicaceae</taxon>
        <taxon>Brassiceae</taxon>
        <taxon>Brassica</taxon>
    </lineage>
</organism>
<evidence type="ECO:0000313" key="1">
    <source>
        <dbReference type="EMBL" id="CAF1969506.1"/>
    </source>
</evidence>
<dbReference type="AlphaFoldDB" id="A0A816LZV0"/>
<protein>
    <submittedName>
        <fullName evidence="1">(rape) hypothetical protein</fullName>
    </submittedName>
</protein>
<gene>
    <name evidence="1" type="ORF">DARMORV10_C07P15840.1</name>
</gene>
<sequence>MRSQSYVSLDLFLSSFFGMLTSSVFSSSSGGFMADPSLEFKVVQNVSSKIIFDRF</sequence>
<dbReference type="EMBL" id="HG994371">
    <property type="protein sequence ID" value="CAF1969506.1"/>
    <property type="molecule type" value="Genomic_DNA"/>
</dbReference>
<proteinExistence type="predicted"/>
<dbReference type="Proteomes" id="UP001295469">
    <property type="component" value="Chromosome C07"/>
</dbReference>
<name>A0A816LZV0_BRANA</name>
<reference evidence="1" key="1">
    <citation type="submission" date="2021-01" db="EMBL/GenBank/DDBJ databases">
        <authorList>
            <consortium name="Genoscope - CEA"/>
            <person name="William W."/>
        </authorList>
    </citation>
    <scope>NUCLEOTIDE SEQUENCE</scope>
</reference>
<accession>A0A816LZV0</accession>